<keyword evidence="6 10" id="KW-0547">Nucleotide-binding</keyword>
<dbReference type="InterPro" id="IPR014729">
    <property type="entry name" value="Rossmann-like_a/b/a_fold"/>
</dbReference>
<evidence type="ECO:0000313" key="13">
    <source>
        <dbReference type="Proteomes" id="UP001298753"/>
    </source>
</evidence>
<dbReference type="PANTHER" id="PTHR39321">
    <property type="entry name" value="NICOTINATE-NUCLEOTIDE ADENYLYLTRANSFERASE-RELATED"/>
    <property type="match status" value="1"/>
</dbReference>
<evidence type="ECO:0000256" key="9">
    <source>
        <dbReference type="ARBA" id="ARBA00048721"/>
    </source>
</evidence>
<keyword evidence="13" id="KW-1185">Reference proteome</keyword>
<dbReference type="NCBIfam" id="TIGR00482">
    <property type="entry name" value="nicotinate (nicotinamide) nucleotide adenylyltransferase"/>
    <property type="match status" value="1"/>
</dbReference>
<dbReference type="GO" id="GO:0009435">
    <property type="term" value="P:NAD+ biosynthetic process"/>
    <property type="evidence" value="ECO:0007669"/>
    <property type="project" value="UniProtKB-UniRule"/>
</dbReference>
<name>A0AAW4VZY8_9FIRM</name>
<comment type="function">
    <text evidence="1 10">Catalyzes the reversible adenylation of nicotinate mononucleotide (NaMN) to nicotinic acid adenine dinucleotide (NaAD).</text>
</comment>
<comment type="similarity">
    <text evidence="10">Belongs to the NadD family.</text>
</comment>
<comment type="caution">
    <text evidence="12">The sequence shown here is derived from an EMBL/GenBank/DDBJ whole genome shotgun (WGS) entry which is preliminary data.</text>
</comment>
<evidence type="ECO:0000313" key="12">
    <source>
        <dbReference type="EMBL" id="MCC2176328.1"/>
    </source>
</evidence>
<evidence type="ECO:0000256" key="8">
    <source>
        <dbReference type="ARBA" id="ARBA00023027"/>
    </source>
</evidence>
<evidence type="ECO:0000256" key="5">
    <source>
        <dbReference type="ARBA" id="ARBA00022695"/>
    </source>
</evidence>
<evidence type="ECO:0000256" key="7">
    <source>
        <dbReference type="ARBA" id="ARBA00022840"/>
    </source>
</evidence>
<keyword evidence="3 10" id="KW-0662">Pyridine nucleotide biosynthesis</keyword>
<dbReference type="SUPFAM" id="SSF52374">
    <property type="entry name" value="Nucleotidylyl transferase"/>
    <property type="match status" value="1"/>
</dbReference>
<dbReference type="GO" id="GO:0005524">
    <property type="term" value="F:ATP binding"/>
    <property type="evidence" value="ECO:0007669"/>
    <property type="project" value="UniProtKB-KW"/>
</dbReference>
<sequence length="197" mass="21801">MRTGILGGTFNPPHLGHLHAAELAHRALNLDRVLFIPTNIPPHKVLPENTASAEDRCEMVRRLTAEKTWAMLDTIEIDRGGASYTVDTLRALHARGETDLHLIVGTDMLLSFDKIWRAPDEIARLASLAVCARENEDWDALREKAAALKDSLGATVELVQGDSLTISSTELRQGGALRCYTPESVADYIEEKHLYGY</sequence>
<dbReference type="EMBL" id="JAJEPX010000008">
    <property type="protein sequence ID" value="MCC2176328.1"/>
    <property type="molecule type" value="Genomic_DNA"/>
</dbReference>
<evidence type="ECO:0000256" key="3">
    <source>
        <dbReference type="ARBA" id="ARBA00022642"/>
    </source>
</evidence>
<proteinExistence type="inferred from homology"/>
<evidence type="ECO:0000256" key="10">
    <source>
        <dbReference type="HAMAP-Rule" id="MF_00244"/>
    </source>
</evidence>
<keyword evidence="5 10" id="KW-0548">Nucleotidyltransferase</keyword>
<evidence type="ECO:0000256" key="1">
    <source>
        <dbReference type="ARBA" id="ARBA00002324"/>
    </source>
</evidence>
<keyword evidence="4 10" id="KW-0808">Transferase</keyword>
<dbReference type="RefSeq" id="WP_118285376.1">
    <property type="nucleotide sequence ID" value="NZ_DBFBDK010000048.1"/>
</dbReference>
<dbReference type="InterPro" id="IPR004821">
    <property type="entry name" value="Cyt_trans-like"/>
</dbReference>
<dbReference type="EC" id="2.7.7.18" evidence="10"/>
<dbReference type="NCBIfam" id="TIGR00125">
    <property type="entry name" value="cyt_tran_rel"/>
    <property type="match status" value="1"/>
</dbReference>
<dbReference type="HAMAP" id="MF_00244">
    <property type="entry name" value="NaMN_adenylyltr"/>
    <property type="match status" value="1"/>
</dbReference>
<evidence type="ECO:0000256" key="6">
    <source>
        <dbReference type="ARBA" id="ARBA00022741"/>
    </source>
</evidence>
<dbReference type="Pfam" id="PF01467">
    <property type="entry name" value="CTP_transf_like"/>
    <property type="match status" value="1"/>
</dbReference>
<keyword evidence="8 10" id="KW-0520">NAD</keyword>
<dbReference type="Proteomes" id="UP001298753">
    <property type="component" value="Unassembled WGS sequence"/>
</dbReference>
<evidence type="ECO:0000259" key="11">
    <source>
        <dbReference type="Pfam" id="PF01467"/>
    </source>
</evidence>
<feature type="domain" description="Cytidyltransferase-like" evidence="11">
    <location>
        <begin position="5"/>
        <end position="173"/>
    </location>
</feature>
<protein>
    <recommendedName>
        <fullName evidence="10">Probable nicotinate-nucleotide adenylyltransferase</fullName>
        <ecNumber evidence="10">2.7.7.18</ecNumber>
    </recommendedName>
    <alternativeName>
        <fullName evidence="10">Deamido-NAD(+) diphosphorylase</fullName>
    </alternativeName>
    <alternativeName>
        <fullName evidence="10">Deamido-NAD(+) pyrophosphorylase</fullName>
    </alternativeName>
    <alternativeName>
        <fullName evidence="10">Nicotinate mononucleotide adenylyltransferase</fullName>
        <shortName evidence="10">NaMN adenylyltransferase</shortName>
    </alternativeName>
</protein>
<gene>
    <name evidence="10 12" type="primary">nadD</name>
    <name evidence="12" type="ORF">LKD22_04165</name>
</gene>
<keyword evidence="7 10" id="KW-0067">ATP-binding</keyword>
<accession>A0AAW4VZY8</accession>
<comment type="pathway">
    <text evidence="2 10">Cofactor biosynthesis; NAD(+) biosynthesis; deamido-NAD(+) from nicotinate D-ribonucleotide: step 1/1.</text>
</comment>
<dbReference type="CDD" id="cd02165">
    <property type="entry name" value="NMNAT"/>
    <property type="match status" value="1"/>
</dbReference>
<comment type="catalytic activity">
    <reaction evidence="9 10">
        <text>nicotinate beta-D-ribonucleotide + ATP + H(+) = deamido-NAD(+) + diphosphate</text>
        <dbReference type="Rhea" id="RHEA:22860"/>
        <dbReference type="ChEBI" id="CHEBI:15378"/>
        <dbReference type="ChEBI" id="CHEBI:30616"/>
        <dbReference type="ChEBI" id="CHEBI:33019"/>
        <dbReference type="ChEBI" id="CHEBI:57502"/>
        <dbReference type="ChEBI" id="CHEBI:58437"/>
        <dbReference type="EC" id="2.7.7.18"/>
    </reaction>
</comment>
<dbReference type="GeneID" id="98660401"/>
<dbReference type="PANTHER" id="PTHR39321:SF3">
    <property type="entry name" value="PHOSPHOPANTETHEINE ADENYLYLTRANSFERASE"/>
    <property type="match status" value="1"/>
</dbReference>
<evidence type="ECO:0000256" key="4">
    <source>
        <dbReference type="ARBA" id="ARBA00022679"/>
    </source>
</evidence>
<organism evidence="12 13">
    <name type="scientific">Agathobaculum butyriciproducens</name>
    <dbReference type="NCBI Taxonomy" id="1628085"/>
    <lineage>
        <taxon>Bacteria</taxon>
        <taxon>Bacillati</taxon>
        <taxon>Bacillota</taxon>
        <taxon>Clostridia</taxon>
        <taxon>Eubacteriales</taxon>
        <taxon>Butyricicoccaceae</taxon>
        <taxon>Agathobaculum</taxon>
    </lineage>
</organism>
<reference evidence="12 13" key="1">
    <citation type="submission" date="2021-10" db="EMBL/GenBank/DDBJ databases">
        <title>Anaerobic single-cell dispensing facilitates the cultivation of human gut bacteria.</title>
        <authorList>
            <person name="Afrizal A."/>
        </authorList>
    </citation>
    <scope>NUCLEOTIDE SEQUENCE [LARGE SCALE GENOMIC DNA]</scope>
    <source>
        <strain evidence="12 13">CLA-AA-H270</strain>
    </source>
</reference>
<dbReference type="Gene3D" id="3.40.50.620">
    <property type="entry name" value="HUPs"/>
    <property type="match status" value="1"/>
</dbReference>
<dbReference type="GO" id="GO:0004515">
    <property type="term" value="F:nicotinate-nucleotide adenylyltransferase activity"/>
    <property type="evidence" value="ECO:0007669"/>
    <property type="project" value="UniProtKB-UniRule"/>
</dbReference>
<evidence type="ECO:0000256" key="2">
    <source>
        <dbReference type="ARBA" id="ARBA00005019"/>
    </source>
</evidence>
<dbReference type="InterPro" id="IPR005248">
    <property type="entry name" value="NadD/NMNAT"/>
</dbReference>
<dbReference type="AlphaFoldDB" id="A0AAW4VZY8"/>